<organism evidence="7 8">
    <name type="scientific">Sulfobacillus harzensis</name>
    <dbReference type="NCBI Taxonomy" id="2729629"/>
    <lineage>
        <taxon>Bacteria</taxon>
        <taxon>Bacillati</taxon>
        <taxon>Bacillota</taxon>
        <taxon>Clostridia</taxon>
        <taxon>Eubacteriales</taxon>
        <taxon>Clostridiales Family XVII. Incertae Sedis</taxon>
        <taxon>Sulfobacillus</taxon>
    </lineage>
</organism>
<dbReference type="AlphaFoldDB" id="A0A7Y0Q4I4"/>
<name>A0A7Y0Q4I4_9FIRM</name>
<evidence type="ECO:0000259" key="6">
    <source>
        <dbReference type="Pfam" id="PF00324"/>
    </source>
</evidence>
<keyword evidence="3 5" id="KW-1133">Transmembrane helix</keyword>
<dbReference type="Pfam" id="PF00324">
    <property type="entry name" value="AA_permease"/>
    <property type="match status" value="1"/>
</dbReference>
<dbReference type="GO" id="GO:0016020">
    <property type="term" value="C:membrane"/>
    <property type="evidence" value="ECO:0007669"/>
    <property type="project" value="UniProtKB-SubCell"/>
</dbReference>
<keyword evidence="4 5" id="KW-0472">Membrane</keyword>
<dbReference type="RefSeq" id="WP_169102870.1">
    <property type="nucleotide sequence ID" value="NZ_JABBVZ010000133.1"/>
</dbReference>
<dbReference type="GO" id="GO:0055085">
    <property type="term" value="P:transmembrane transport"/>
    <property type="evidence" value="ECO:0007669"/>
    <property type="project" value="InterPro"/>
</dbReference>
<comment type="subcellular location">
    <subcellularLocation>
        <location evidence="1">Membrane</location>
        <topology evidence="1">Multi-pass membrane protein</topology>
    </subcellularLocation>
</comment>
<feature type="domain" description="Amino acid permease/ SLC12A" evidence="6">
    <location>
        <begin position="10"/>
        <end position="94"/>
    </location>
</feature>
<sequence>MAVYNPHLASGGYGGFAIGLLVAAFGMSGSTATVYLGRESRAPHKTIRRALIWSTILVVALFVLVSYAFTVGWGYTKMGSFASAAIPGLTVVQHYFG</sequence>
<gene>
    <name evidence="7" type="ORF">HIJ39_20330</name>
</gene>
<reference evidence="7 8" key="1">
    <citation type="submission" date="2020-04" db="EMBL/GenBank/DDBJ databases">
        <authorList>
            <person name="Zhang R."/>
            <person name="Schippers A."/>
        </authorList>
    </citation>
    <scope>NUCLEOTIDE SEQUENCE [LARGE SCALE GENOMIC DNA]</scope>
    <source>
        <strain evidence="7 8">DSM 109850</strain>
    </source>
</reference>
<feature type="transmembrane region" description="Helical" evidence="5">
    <location>
        <begin position="12"/>
        <end position="38"/>
    </location>
</feature>
<keyword evidence="8" id="KW-1185">Reference proteome</keyword>
<dbReference type="InterPro" id="IPR004841">
    <property type="entry name" value="AA-permease/SLC12A_dom"/>
</dbReference>
<proteinExistence type="predicted"/>
<dbReference type="Gene3D" id="1.20.1740.10">
    <property type="entry name" value="Amino acid/polyamine transporter I"/>
    <property type="match status" value="1"/>
</dbReference>
<evidence type="ECO:0000256" key="4">
    <source>
        <dbReference type="ARBA" id="ARBA00023136"/>
    </source>
</evidence>
<protein>
    <submittedName>
        <fullName evidence="7">Amino acid permease</fullName>
    </submittedName>
</protein>
<dbReference type="Proteomes" id="UP000533476">
    <property type="component" value="Unassembled WGS sequence"/>
</dbReference>
<evidence type="ECO:0000256" key="3">
    <source>
        <dbReference type="ARBA" id="ARBA00022989"/>
    </source>
</evidence>
<feature type="transmembrane region" description="Helical" evidence="5">
    <location>
        <begin position="50"/>
        <end position="69"/>
    </location>
</feature>
<evidence type="ECO:0000256" key="1">
    <source>
        <dbReference type="ARBA" id="ARBA00004141"/>
    </source>
</evidence>
<dbReference type="EMBL" id="JABBVZ010000133">
    <property type="protein sequence ID" value="NMP24662.1"/>
    <property type="molecule type" value="Genomic_DNA"/>
</dbReference>
<accession>A0A7Y0Q4I4</accession>
<comment type="caution">
    <text evidence="7">The sequence shown here is derived from an EMBL/GenBank/DDBJ whole genome shotgun (WGS) entry which is preliminary data.</text>
</comment>
<evidence type="ECO:0000256" key="2">
    <source>
        <dbReference type="ARBA" id="ARBA00022692"/>
    </source>
</evidence>
<evidence type="ECO:0000256" key="5">
    <source>
        <dbReference type="SAM" id="Phobius"/>
    </source>
</evidence>
<evidence type="ECO:0000313" key="7">
    <source>
        <dbReference type="EMBL" id="NMP24662.1"/>
    </source>
</evidence>
<evidence type="ECO:0000313" key="8">
    <source>
        <dbReference type="Proteomes" id="UP000533476"/>
    </source>
</evidence>
<keyword evidence="2 5" id="KW-0812">Transmembrane</keyword>